<dbReference type="Proteomes" id="UP000799424">
    <property type="component" value="Unassembled WGS sequence"/>
</dbReference>
<keyword evidence="2" id="KW-0472">Membrane</keyword>
<reference evidence="3" key="1">
    <citation type="journal article" date="2020" name="Stud. Mycol.">
        <title>101 Dothideomycetes genomes: a test case for predicting lifestyles and emergence of pathogens.</title>
        <authorList>
            <person name="Haridas S."/>
            <person name="Albert R."/>
            <person name="Binder M."/>
            <person name="Bloem J."/>
            <person name="Labutti K."/>
            <person name="Salamov A."/>
            <person name="Andreopoulos B."/>
            <person name="Baker S."/>
            <person name="Barry K."/>
            <person name="Bills G."/>
            <person name="Bluhm B."/>
            <person name="Cannon C."/>
            <person name="Castanera R."/>
            <person name="Culley D."/>
            <person name="Daum C."/>
            <person name="Ezra D."/>
            <person name="Gonzalez J."/>
            <person name="Henrissat B."/>
            <person name="Kuo A."/>
            <person name="Liang C."/>
            <person name="Lipzen A."/>
            <person name="Lutzoni F."/>
            <person name="Magnuson J."/>
            <person name="Mondo S."/>
            <person name="Nolan M."/>
            <person name="Ohm R."/>
            <person name="Pangilinan J."/>
            <person name="Park H.-J."/>
            <person name="Ramirez L."/>
            <person name="Alfaro M."/>
            <person name="Sun H."/>
            <person name="Tritt A."/>
            <person name="Yoshinaga Y."/>
            <person name="Zwiers L.-H."/>
            <person name="Turgeon B."/>
            <person name="Goodwin S."/>
            <person name="Spatafora J."/>
            <person name="Crous P."/>
            <person name="Grigoriev I."/>
        </authorList>
    </citation>
    <scope>NUCLEOTIDE SEQUENCE</scope>
    <source>
        <strain evidence="3">CBS 113818</strain>
    </source>
</reference>
<protein>
    <submittedName>
        <fullName evidence="3">Uncharacterized protein</fullName>
    </submittedName>
</protein>
<dbReference type="EMBL" id="MU006238">
    <property type="protein sequence ID" value="KAF2821175.1"/>
    <property type="molecule type" value="Genomic_DNA"/>
</dbReference>
<feature type="region of interest" description="Disordered" evidence="1">
    <location>
        <begin position="273"/>
        <end position="293"/>
    </location>
</feature>
<evidence type="ECO:0000256" key="2">
    <source>
        <dbReference type="SAM" id="Phobius"/>
    </source>
</evidence>
<dbReference type="AlphaFoldDB" id="A0A6A6ZLS3"/>
<feature type="region of interest" description="Disordered" evidence="1">
    <location>
        <begin position="129"/>
        <end position="171"/>
    </location>
</feature>
<evidence type="ECO:0000256" key="1">
    <source>
        <dbReference type="SAM" id="MobiDB-lite"/>
    </source>
</evidence>
<feature type="region of interest" description="Disordered" evidence="1">
    <location>
        <begin position="206"/>
        <end position="226"/>
    </location>
</feature>
<feature type="compositionally biased region" description="Polar residues" evidence="1">
    <location>
        <begin position="44"/>
        <end position="53"/>
    </location>
</feature>
<feature type="compositionally biased region" description="Basic and acidic residues" evidence="1">
    <location>
        <begin position="154"/>
        <end position="171"/>
    </location>
</feature>
<proteinExistence type="predicted"/>
<gene>
    <name evidence="3" type="ORF">CC86DRAFT_110174</name>
</gene>
<feature type="compositionally biased region" description="Pro residues" evidence="1">
    <location>
        <begin position="280"/>
        <end position="293"/>
    </location>
</feature>
<evidence type="ECO:0000313" key="3">
    <source>
        <dbReference type="EMBL" id="KAF2821175.1"/>
    </source>
</evidence>
<organism evidence="3 4">
    <name type="scientific">Ophiobolus disseminans</name>
    <dbReference type="NCBI Taxonomy" id="1469910"/>
    <lineage>
        <taxon>Eukaryota</taxon>
        <taxon>Fungi</taxon>
        <taxon>Dikarya</taxon>
        <taxon>Ascomycota</taxon>
        <taxon>Pezizomycotina</taxon>
        <taxon>Dothideomycetes</taxon>
        <taxon>Pleosporomycetidae</taxon>
        <taxon>Pleosporales</taxon>
        <taxon>Pleosporineae</taxon>
        <taxon>Phaeosphaeriaceae</taxon>
        <taxon>Ophiobolus</taxon>
    </lineage>
</organism>
<sequence length="407" mass="43750">MARYQLRRPSPVKVYPRRVRRQDPAVAPEEEEEEEEEGPESPDSLFSSPSTVGAMSEGEDSESEDEGEEPASPSMPLVSGQASQAPSFTFSHVSHISTVAAVPQITGTVSSPSPLKPTITATADLNFSSRLARPSNPGATSVLSPPTAAESETAGERDPPQRSSPQEEKTMITKGAAAAAITLSILGFIAIIVAALMLFKRRKRRQQPNQQFADDTFDPSNTGSLHTPEIAHVGTTLVFAGGGGHLTRSTDRSDTLFGPGPYFRPETVTTDRNKSRFPINVPPPQPTPNPFADPPLNKAYDVLAGRPRSTTLTDRGSWVQNPFKNPGSERFDPFGELQQKARDERKKYLETSRKEAEAARLAEVARQFGAKDNMGLTVPADVQRKGSGVTIEGLGILDRSGGGGGYN</sequence>
<keyword evidence="2" id="KW-1133">Transmembrane helix</keyword>
<keyword evidence="2" id="KW-0812">Transmembrane</keyword>
<feature type="compositionally biased region" description="Acidic residues" evidence="1">
    <location>
        <begin position="57"/>
        <end position="69"/>
    </location>
</feature>
<feature type="compositionally biased region" description="Acidic residues" evidence="1">
    <location>
        <begin position="28"/>
        <end position="40"/>
    </location>
</feature>
<dbReference type="OrthoDB" id="3798694at2759"/>
<accession>A0A6A6ZLS3</accession>
<evidence type="ECO:0000313" key="4">
    <source>
        <dbReference type="Proteomes" id="UP000799424"/>
    </source>
</evidence>
<keyword evidence="4" id="KW-1185">Reference proteome</keyword>
<feature type="region of interest" description="Disordered" evidence="1">
    <location>
        <begin position="1"/>
        <end position="86"/>
    </location>
</feature>
<name>A0A6A6ZLS3_9PLEO</name>
<feature type="transmembrane region" description="Helical" evidence="2">
    <location>
        <begin position="176"/>
        <end position="199"/>
    </location>
</feature>